<dbReference type="InterPro" id="IPR056722">
    <property type="entry name" value="DUF7820"/>
</dbReference>
<dbReference type="Proteomes" id="UP001562357">
    <property type="component" value="Unassembled WGS sequence"/>
</dbReference>
<keyword evidence="2" id="KW-0472">Membrane</keyword>
<dbReference type="PANTHER" id="PTHR42078">
    <property type="entry name" value="GLUCAN 1, 4-ALPHA-GLUCOSIDASE"/>
    <property type="match status" value="1"/>
</dbReference>
<feature type="compositionally biased region" description="Polar residues" evidence="1">
    <location>
        <begin position="148"/>
        <end position="166"/>
    </location>
</feature>
<feature type="region of interest" description="Disordered" evidence="1">
    <location>
        <begin position="530"/>
        <end position="563"/>
    </location>
</feature>
<comment type="caution">
    <text evidence="4">The sequence shown here is derived from an EMBL/GenBank/DDBJ whole genome shotgun (WGS) entry which is preliminary data.</text>
</comment>
<proteinExistence type="predicted"/>
<accession>A0ABQ0CNL1</accession>
<feature type="compositionally biased region" description="Low complexity" evidence="1">
    <location>
        <begin position="45"/>
        <end position="70"/>
    </location>
</feature>
<keyword evidence="2" id="KW-1133">Transmembrane helix</keyword>
<keyword evidence="2" id="KW-0812">Transmembrane</keyword>
<dbReference type="PANTHER" id="PTHR42078:SF1">
    <property type="entry name" value="GLUCAN 1, 4-ALPHA-GLUCOSIDASE"/>
    <property type="match status" value="1"/>
</dbReference>
<evidence type="ECO:0000313" key="5">
    <source>
        <dbReference type="Proteomes" id="UP001562357"/>
    </source>
</evidence>
<dbReference type="Pfam" id="PF25130">
    <property type="entry name" value="DUF7820"/>
    <property type="match status" value="1"/>
</dbReference>
<feature type="compositionally biased region" description="Polar residues" evidence="1">
    <location>
        <begin position="17"/>
        <end position="26"/>
    </location>
</feature>
<feature type="compositionally biased region" description="Low complexity" evidence="1">
    <location>
        <begin position="530"/>
        <end position="545"/>
    </location>
</feature>
<feature type="region of interest" description="Disordered" evidence="1">
    <location>
        <begin position="271"/>
        <end position="315"/>
    </location>
</feature>
<feature type="domain" description="DUF7820" evidence="3">
    <location>
        <begin position="401"/>
        <end position="712"/>
    </location>
</feature>
<name>A0ABQ0CNL1_9HYPO</name>
<feature type="region of interest" description="Disordered" evidence="1">
    <location>
        <begin position="1"/>
        <end position="176"/>
    </location>
</feature>
<evidence type="ECO:0000259" key="3">
    <source>
        <dbReference type="Pfam" id="PF25130"/>
    </source>
</evidence>
<evidence type="ECO:0000256" key="1">
    <source>
        <dbReference type="SAM" id="MobiDB-lite"/>
    </source>
</evidence>
<reference evidence="5" key="1">
    <citation type="submission" date="2024-06" db="EMBL/GenBank/DDBJ databases">
        <title>Draft Genome Sequences of Epichloe bromicola Strains Isolated from Elymus ciliaris.</title>
        <authorList>
            <consortium name="Epichloe bromicola genome sequencing consortium"/>
            <person name="Miura A."/>
            <person name="Imano S."/>
            <person name="Ashida A."/>
            <person name="Sato I."/>
            <person name="Chiba S."/>
            <person name="Tanaka A."/>
            <person name="Camagna M."/>
            <person name="Takemoto D."/>
        </authorList>
    </citation>
    <scope>NUCLEOTIDE SEQUENCE [LARGE SCALE GENOMIC DNA]</scope>
    <source>
        <strain evidence="5">DP</strain>
    </source>
</reference>
<dbReference type="EMBL" id="BAAFGZ010000106">
    <property type="protein sequence ID" value="GAB0135011.1"/>
    <property type="molecule type" value="Genomic_DNA"/>
</dbReference>
<feature type="region of interest" description="Disordered" evidence="1">
    <location>
        <begin position="602"/>
        <end position="622"/>
    </location>
</feature>
<evidence type="ECO:0000313" key="4">
    <source>
        <dbReference type="EMBL" id="GAB0135011.1"/>
    </source>
</evidence>
<organism evidence="4 5">
    <name type="scientific">Epichloe bromicola</name>
    <dbReference type="NCBI Taxonomy" id="79588"/>
    <lineage>
        <taxon>Eukaryota</taxon>
        <taxon>Fungi</taxon>
        <taxon>Dikarya</taxon>
        <taxon>Ascomycota</taxon>
        <taxon>Pezizomycotina</taxon>
        <taxon>Sordariomycetes</taxon>
        <taxon>Hypocreomycetidae</taxon>
        <taxon>Hypocreales</taxon>
        <taxon>Clavicipitaceae</taxon>
        <taxon>Epichloe</taxon>
    </lineage>
</organism>
<protein>
    <recommendedName>
        <fullName evidence="3">DUF7820 domain-containing protein</fullName>
    </recommendedName>
</protein>
<evidence type="ECO:0000256" key="2">
    <source>
        <dbReference type="SAM" id="Phobius"/>
    </source>
</evidence>
<feature type="transmembrane region" description="Helical" evidence="2">
    <location>
        <begin position="350"/>
        <end position="377"/>
    </location>
</feature>
<sequence>MPPNDGISESEKRRSSTAENPAQQSVDDYDLIANTVSDGFRPSASTRPSETSPSFPSPSRSDPSQFSSLPRSPPLAAATPPKGPKGLDDFNRSSSISKTPRAHDSLILRNDGFTSPRNGESSSSGSTTQVDAQYQGATEPSHPYQMYPQRTYSNATSSTEPLSSVETYEGPRGPTHPYAMYTQNTATPEDTSQRLIPVGFNGMGSGYRRRLGPDGEEAGDLIGPLGHTEELPPYTRYPHESFAAKSATEIDVAAPINPDVSATRNVGLTVSSSPGHPIPGAGGIGLATRNPEFSSTEDDLLSPPHQPGSLRSVPSVESYHHVNEAAQEYAEKPTQGKWQRRARKKLWGIVPYWAICLLLSGIVIMGVIMGTVIGTIVTRQREPSLVKDQPTGQKPLSNNVQYLLERPPGLPPLETGCYALPPMEKYQVPKACIKDSSQSPAWSCDMPPRGYSMNVTPLQDATDTSNYALKLAPSDPKAPKYIWGSQPPDIPEFQRLSLVKDLEERNRGAAWYLEVEYNKTVILRGDQLHAAPSSSTSHTPTPTGAAKRHWGPLSSPVPGYDRPRFPRKGSVAMDGDNPWICTWPNIKLQVFIYPNQTFTPTKTTTSAGPVSTGSSDPPAPSNYKDPYTKLVKFVERRLENSPAAICTLYKIINGGRDKLPNLDDDGNPITIKINEFFKGTRSIATDGLASSSSWDVSSLQERDVNLTPCGCVSFSWSV</sequence>
<keyword evidence="5" id="KW-1185">Reference proteome</keyword>
<feature type="compositionally biased region" description="Polar residues" evidence="1">
    <location>
        <begin position="127"/>
        <end position="138"/>
    </location>
</feature>
<feature type="compositionally biased region" description="Polar residues" evidence="1">
    <location>
        <begin position="606"/>
        <end position="615"/>
    </location>
</feature>
<gene>
    <name evidence="4" type="primary">g3363</name>
    <name evidence="4" type="ORF">EsDP_00003363</name>
</gene>